<keyword evidence="6" id="KW-0472">Membrane</keyword>
<dbReference type="GO" id="GO:0015483">
    <property type="term" value="F:long-chain fatty acid transporting porin activity"/>
    <property type="evidence" value="ECO:0007669"/>
    <property type="project" value="TreeGrafter"/>
</dbReference>
<organism evidence="9 10">
    <name type="scientific">Rufibacter quisquiliarum</name>
    <dbReference type="NCBI Taxonomy" id="1549639"/>
    <lineage>
        <taxon>Bacteria</taxon>
        <taxon>Pseudomonadati</taxon>
        <taxon>Bacteroidota</taxon>
        <taxon>Cytophagia</taxon>
        <taxon>Cytophagales</taxon>
        <taxon>Hymenobacteraceae</taxon>
        <taxon>Rufibacter</taxon>
    </lineage>
</organism>
<dbReference type="GO" id="GO:0009279">
    <property type="term" value="C:cell outer membrane"/>
    <property type="evidence" value="ECO:0007669"/>
    <property type="project" value="UniProtKB-SubCell"/>
</dbReference>
<sequence>MRSKLLALLGSAALTVGIANAGGYQVNLQGQKQIGMGHVGTGLALDQSSIFFNPGALARLRQNGVQVGISALTSKIAYREPSPGISEARTDNPMGTPFQVYASYGAAESPWRFGIGVYTPYGSTVTWGNAWQGRFGLNELTLKTIFIQPTVSYQITDKIGIGAGLVISTGSVNLQRSIPLIDASGREGHIELDGKAKTALGFNVGILVQPIEKLSIGLTYRSEIDATVEGGDVTFITPGAAPVAAQFTANQFDATLPLPDNITLGIGIMPTDKLTIGIDVQRVGWGAYKSLRFDFNGRVGQAPPVETTVSDAPRNYKDAYIYRIGAQYKVSDMLTVRAGGYYDQTPVRTGYLTPETPDADSRSVSAGMTLALSEKIDLDLSFSYINKKERTDLADKSGGVPGTFKSVAYIPGVGVNYKF</sequence>
<evidence type="ECO:0000256" key="5">
    <source>
        <dbReference type="ARBA" id="ARBA00022729"/>
    </source>
</evidence>
<protein>
    <submittedName>
        <fullName evidence="9">Long-chain fatty acid transport protein</fullName>
    </submittedName>
</protein>
<keyword evidence="3" id="KW-1134">Transmembrane beta strand</keyword>
<reference evidence="9 10" key="1">
    <citation type="submission" date="2020-08" db="EMBL/GenBank/DDBJ databases">
        <title>Genomic Encyclopedia of Type Strains, Phase IV (KMG-IV): sequencing the most valuable type-strain genomes for metagenomic binning, comparative biology and taxonomic classification.</title>
        <authorList>
            <person name="Goeker M."/>
        </authorList>
    </citation>
    <scope>NUCLEOTIDE SEQUENCE [LARGE SCALE GENOMIC DNA]</scope>
    <source>
        <strain evidence="9 10">DSM 29854</strain>
    </source>
</reference>
<keyword evidence="4" id="KW-0812">Transmembrane</keyword>
<dbReference type="Pfam" id="PF03349">
    <property type="entry name" value="Toluene_X"/>
    <property type="match status" value="1"/>
</dbReference>
<evidence type="ECO:0000256" key="3">
    <source>
        <dbReference type="ARBA" id="ARBA00022452"/>
    </source>
</evidence>
<evidence type="ECO:0000313" key="9">
    <source>
        <dbReference type="EMBL" id="MBA9078400.1"/>
    </source>
</evidence>
<evidence type="ECO:0000256" key="2">
    <source>
        <dbReference type="ARBA" id="ARBA00008163"/>
    </source>
</evidence>
<evidence type="ECO:0000313" key="10">
    <source>
        <dbReference type="Proteomes" id="UP000563094"/>
    </source>
</evidence>
<feature type="signal peptide" evidence="8">
    <location>
        <begin position="1"/>
        <end position="21"/>
    </location>
</feature>
<dbReference type="AlphaFoldDB" id="A0A839GIE8"/>
<name>A0A839GIE8_9BACT</name>
<evidence type="ECO:0000256" key="8">
    <source>
        <dbReference type="SAM" id="SignalP"/>
    </source>
</evidence>
<comment type="subcellular location">
    <subcellularLocation>
        <location evidence="1">Cell outer membrane</location>
        <topology evidence="1">Multi-pass membrane protein</topology>
    </subcellularLocation>
</comment>
<proteinExistence type="inferred from homology"/>
<evidence type="ECO:0000256" key="6">
    <source>
        <dbReference type="ARBA" id="ARBA00023136"/>
    </source>
</evidence>
<comment type="caution">
    <text evidence="9">The sequence shown here is derived from an EMBL/GenBank/DDBJ whole genome shotgun (WGS) entry which is preliminary data.</text>
</comment>
<evidence type="ECO:0000256" key="7">
    <source>
        <dbReference type="ARBA" id="ARBA00023237"/>
    </source>
</evidence>
<keyword evidence="5 8" id="KW-0732">Signal</keyword>
<feature type="chain" id="PRO_5032757454" evidence="8">
    <location>
        <begin position="22"/>
        <end position="419"/>
    </location>
</feature>
<dbReference type="EMBL" id="JACJIQ010000013">
    <property type="protein sequence ID" value="MBA9078400.1"/>
    <property type="molecule type" value="Genomic_DNA"/>
</dbReference>
<dbReference type="SUPFAM" id="SSF56935">
    <property type="entry name" value="Porins"/>
    <property type="match status" value="1"/>
</dbReference>
<keyword evidence="10" id="KW-1185">Reference proteome</keyword>
<dbReference type="Gene3D" id="2.40.160.60">
    <property type="entry name" value="Outer membrane protein transport protein (OMPP1/FadL/TodX)"/>
    <property type="match status" value="1"/>
</dbReference>
<dbReference type="RefSeq" id="WP_182513641.1">
    <property type="nucleotide sequence ID" value="NZ_JACJIQ010000013.1"/>
</dbReference>
<dbReference type="Proteomes" id="UP000563094">
    <property type="component" value="Unassembled WGS sequence"/>
</dbReference>
<evidence type="ECO:0000256" key="1">
    <source>
        <dbReference type="ARBA" id="ARBA00004571"/>
    </source>
</evidence>
<keyword evidence="7" id="KW-0998">Cell outer membrane</keyword>
<comment type="similarity">
    <text evidence="2">Belongs to the OmpP1/FadL family.</text>
</comment>
<dbReference type="PANTHER" id="PTHR35093:SF8">
    <property type="entry name" value="OUTER MEMBRANE PROTEIN NMB0088-RELATED"/>
    <property type="match status" value="1"/>
</dbReference>
<accession>A0A839GIE8</accession>
<evidence type="ECO:0000256" key="4">
    <source>
        <dbReference type="ARBA" id="ARBA00022692"/>
    </source>
</evidence>
<dbReference type="PANTHER" id="PTHR35093">
    <property type="entry name" value="OUTER MEMBRANE PROTEIN NMB0088-RELATED"/>
    <property type="match status" value="1"/>
</dbReference>
<gene>
    <name evidence="9" type="ORF">FHS90_003128</name>
</gene>
<dbReference type="InterPro" id="IPR005017">
    <property type="entry name" value="OMPP1/FadL/TodX"/>
</dbReference>